<evidence type="ECO:0000313" key="1">
    <source>
        <dbReference type="EMBL" id="BAU71420.1"/>
    </source>
</evidence>
<dbReference type="GeneID" id="35985079"/>
<organism evidence="1 2">
    <name type="scientific">Ralstonia phage RSF1</name>
    <dbReference type="NCBI Taxonomy" id="1689679"/>
    <lineage>
        <taxon>Viruses</taxon>
        <taxon>Duplodnaviria</taxon>
        <taxon>Heunggongvirae</taxon>
        <taxon>Uroviricota</taxon>
        <taxon>Caudoviricetes</taxon>
        <taxon>Chimalliviridae</taxon>
        <taxon>Chiangmaivirus</taxon>
        <taxon>Chiangmaivirus RSF1</taxon>
    </lineage>
</organism>
<evidence type="ECO:0000313" key="2">
    <source>
        <dbReference type="Proteomes" id="UP000202583"/>
    </source>
</evidence>
<name>A0A146I5S8_9CAUD</name>
<proteinExistence type="predicted"/>
<sequence>MFFKIEAAPPKTAYDFYKDDPDPFGVKEFMRREIERSQK</sequence>
<dbReference type="KEGG" id="vg:35985079"/>
<reference evidence="1 2" key="1">
    <citation type="submission" date="2015-07" db="EMBL/GenBank/DDBJ databases">
        <title>Two Asian jumbo phage RSL2 and RSF1 infecting the phytopathogen Ralstonia solanacearum share common features related to the phi-KZ-like phages.</title>
        <authorList>
            <person name="Kawasaki T."/>
            <person name="Fujie M."/>
            <person name="Chatchawankanphanich O."/>
            <person name="Ogata H."/>
            <person name="Yamada T."/>
        </authorList>
    </citation>
    <scope>NUCLEOTIDE SEQUENCE [LARGE SCALE GENOMIC DNA]</scope>
    <source>
        <strain evidence="1 2">RSF1</strain>
    </source>
</reference>
<dbReference type="Proteomes" id="UP000202583">
    <property type="component" value="Segment"/>
</dbReference>
<keyword evidence="2" id="KW-1185">Reference proteome</keyword>
<dbReference type="RefSeq" id="YP_009241392.1">
    <property type="nucleotide sequence ID" value="NC_028899.1"/>
</dbReference>
<accession>A0A146I5S8</accession>
<dbReference type="EMBL" id="AP014927">
    <property type="protein sequence ID" value="BAU71420.1"/>
    <property type="molecule type" value="Genomic_DNA"/>
</dbReference>
<protein>
    <submittedName>
        <fullName evidence="1">Uncharacterized protein</fullName>
    </submittedName>
</protein>